<proteinExistence type="predicted"/>
<name>A0A1E3GYN0_9HYPH</name>
<dbReference type="Proteomes" id="UP000094622">
    <property type="component" value="Unassembled WGS sequence"/>
</dbReference>
<reference evidence="4 5" key="1">
    <citation type="submission" date="2016-07" db="EMBL/GenBank/DDBJ databases">
        <title>Draft Genome Sequence of Methylobrevis pamukkalensis PK2.</title>
        <authorList>
            <person name="Vasilenko O.V."/>
            <person name="Doronina N.V."/>
            <person name="Shmareva M.N."/>
            <person name="Tarlachkov S.V."/>
            <person name="Mustakhimov I."/>
            <person name="Trotsenko Y.A."/>
        </authorList>
    </citation>
    <scope>NUCLEOTIDE SEQUENCE [LARGE SCALE GENOMIC DNA]</scope>
    <source>
        <strain evidence="4 5">PK2</strain>
    </source>
</reference>
<keyword evidence="5" id="KW-1185">Reference proteome</keyword>
<keyword evidence="2" id="KW-1133">Transmembrane helix</keyword>
<sequence length="157" mass="16327">MDERRVRRLERSVRFWRRATTGMAVIAASLAGLVYLASLPTPPTAGTRFVSVVNGDGSLPALVIEVDTLAGDITVRPVQAEAPAGRSLELWYVPEGGSPRSLGLVDRAQPIAVSAAAIGRNPSAGGFAVSVEPPGGSPEGRPTGPVIYSGKLISRDP</sequence>
<dbReference type="AlphaFoldDB" id="A0A1E3GYN0"/>
<feature type="region of interest" description="Disordered" evidence="1">
    <location>
        <begin position="128"/>
        <end position="157"/>
    </location>
</feature>
<organism evidence="4 5">
    <name type="scientific">Methylobrevis pamukkalensis</name>
    <dbReference type="NCBI Taxonomy" id="1439726"/>
    <lineage>
        <taxon>Bacteria</taxon>
        <taxon>Pseudomonadati</taxon>
        <taxon>Pseudomonadota</taxon>
        <taxon>Alphaproteobacteria</taxon>
        <taxon>Hyphomicrobiales</taxon>
        <taxon>Pleomorphomonadaceae</taxon>
        <taxon>Methylobrevis</taxon>
    </lineage>
</organism>
<gene>
    <name evidence="4" type="ORF">A6302_03561</name>
</gene>
<dbReference type="PATRIC" id="fig|1439726.3.peg.3753"/>
<dbReference type="Pfam" id="PF10099">
    <property type="entry name" value="RskA_C"/>
    <property type="match status" value="1"/>
</dbReference>
<evidence type="ECO:0000256" key="1">
    <source>
        <dbReference type="SAM" id="MobiDB-lite"/>
    </source>
</evidence>
<keyword evidence="2" id="KW-0812">Transmembrane</keyword>
<feature type="domain" description="Anti-sigma K factor RskA C-terminal" evidence="3">
    <location>
        <begin position="24"/>
        <end position="146"/>
    </location>
</feature>
<dbReference type="RefSeq" id="WP_069307879.1">
    <property type="nucleotide sequence ID" value="NZ_MCRJ01000107.1"/>
</dbReference>
<evidence type="ECO:0000313" key="4">
    <source>
        <dbReference type="EMBL" id="ODN69152.1"/>
    </source>
</evidence>
<protein>
    <submittedName>
        <fullName evidence="4">Anti-sigma-K factor rskA</fullName>
    </submittedName>
</protein>
<evidence type="ECO:0000313" key="5">
    <source>
        <dbReference type="Proteomes" id="UP000094622"/>
    </source>
</evidence>
<evidence type="ECO:0000259" key="3">
    <source>
        <dbReference type="Pfam" id="PF10099"/>
    </source>
</evidence>
<accession>A0A1E3GYN0</accession>
<feature type="transmembrane region" description="Helical" evidence="2">
    <location>
        <begin position="21"/>
        <end position="39"/>
    </location>
</feature>
<dbReference type="InterPro" id="IPR018764">
    <property type="entry name" value="RskA_C"/>
</dbReference>
<comment type="caution">
    <text evidence="4">The sequence shown here is derived from an EMBL/GenBank/DDBJ whole genome shotgun (WGS) entry which is preliminary data.</text>
</comment>
<keyword evidence="2" id="KW-0472">Membrane</keyword>
<dbReference type="GO" id="GO:0005886">
    <property type="term" value="C:plasma membrane"/>
    <property type="evidence" value="ECO:0007669"/>
    <property type="project" value="InterPro"/>
</dbReference>
<evidence type="ECO:0000256" key="2">
    <source>
        <dbReference type="SAM" id="Phobius"/>
    </source>
</evidence>
<dbReference type="EMBL" id="MCRJ01000107">
    <property type="protein sequence ID" value="ODN69152.1"/>
    <property type="molecule type" value="Genomic_DNA"/>
</dbReference>